<protein>
    <recommendedName>
        <fullName evidence="4">tRNA (guanine(10)-N(2))-methyltransferase TRMT11 N-terminal domain-containing protein</fullName>
    </recommendedName>
</protein>
<dbReference type="GO" id="GO:0005737">
    <property type="term" value="C:cytoplasm"/>
    <property type="evidence" value="ECO:0007669"/>
    <property type="project" value="TreeGrafter"/>
</dbReference>
<dbReference type="STRING" id="765915.A0A1Y2I7F6"/>
<dbReference type="AlphaFoldDB" id="A0A1Y2I7F6"/>
<keyword evidence="2" id="KW-0808">Transferase</keyword>
<name>A0A1Y2I7F6_9FUNG</name>
<dbReference type="PANTHER" id="PTHR13370:SF3">
    <property type="entry name" value="TRNA (GUANINE(10)-N2)-METHYLTRANSFERASE HOMOLOG"/>
    <property type="match status" value="1"/>
</dbReference>
<keyword evidence="6" id="KW-1185">Reference proteome</keyword>
<dbReference type="GO" id="GO:0008168">
    <property type="term" value="F:methyltransferase activity"/>
    <property type="evidence" value="ECO:0007669"/>
    <property type="project" value="UniProtKB-KW"/>
</dbReference>
<reference evidence="5 6" key="1">
    <citation type="submission" date="2016-07" db="EMBL/GenBank/DDBJ databases">
        <title>Pervasive Adenine N6-methylation of Active Genes in Fungi.</title>
        <authorList>
            <consortium name="DOE Joint Genome Institute"/>
            <person name="Mondo S.J."/>
            <person name="Dannebaum R.O."/>
            <person name="Kuo R.C."/>
            <person name="Labutti K."/>
            <person name="Haridas S."/>
            <person name="Kuo A."/>
            <person name="Salamov A."/>
            <person name="Ahrendt S.R."/>
            <person name="Lipzen A."/>
            <person name="Sullivan W."/>
            <person name="Andreopoulos W.B."/>
            <person name="Clum A."/>
            <person name="Lindquist E."/>
            <person name="Daum C."/>
            <person name="Ramamoorthy G.K."/>
            <person name="Gryganskyi A."/>
            <person name="Culley D."/>
            <person name="Magnuson J.K."/>
            <person name="James T.Y."/>
            <person name="O'Malley M.A."/>
            <person name="Stajich J.E."/>
            <person name="Spatafora J.W."/>
            <person name="Visel A."/>
            <person name="Grigoriev I.V."/>
        </authorList>
    </citation>
    <scope>NUCLEOTIDE SEQUENCE [LARGE SCALE GENOMIC DNA]</scope>
    <source>
        <strain evidence="5 6">PL171</strain>
    </source>
</reference>
<evidence type="ECO:0000256" key="2">
    <source>
        <dbReference type="ARBA" id="ARBA00022679"/>
    </source>
</evidence>
<keyword evidence="1" id="KW-0489">Methyltransferase</keyword>
<evidence type="ECO:0000256" key="3">
    <source>
        <dbReference type="SAM" id="MobiDB-lite"/>
    </source>
</evidence>
<evidence type="ECO:0000313" key="6">
    <source>
        <dbReference type="Proteomes" id="UP000193411"/>
    </source>
</evidence>
<dbReference type="Proteomes" id="UP000193411">
    <property type="component" value="Unassembled WGS sequence"/>
</dbReference>
<evidence type="ECO:0000313" key="5">
    <source>
        <dbReference type="EMBL" id="ORZ41442.1"/>
    </source>
</evidence>
<comment type="caution">
    <text evidence="5">The sequence shown here is derived from an EMBL/GenBank/DDBJ whole genome shotgun (WGS) entry which is preliminary data.</text>
</comment>
<feature type="compositionally biased region" description="Basic and acidic residues" evidence="3">
    <location>
        <begin position="309"/>
        <end position="320"/>
    </location>
</feature>
<gene>
    <name evidence="5" type="ORF">BCR44DRAFT_1422842</name>
</gene>
<accession>A0A1Y2I7F6</accession>
<dbReference type="Pfam" id="PF25904">
    <property type="entry name" value="Tmrp11_N"/>
    <property type="match status" value="1"/>
</dbReference>
<sequence>MQTSFKFTVDSFNLSQTQQDKVKIINSFSFLDYKGKIDLRTPDVTFGVLEAWTPPPGTPQLTHVYFGTLVGDGDRKSIDAFNLKRRKYLGTTSMDPELSLIMGTWRSSSAAHSCTTRSARQSDKPGTVSVFSNIDQYGVHDKVVGCMVFDLAHHGWRTDRPLWTPLSRIRHMAYYTPKHDMGRFPATVPYDLDAVMIDLTEFAAKMLVVGGRISYWLPTVKEEYHPSDVPLHPALKLVSNCEQPFGQWSRRLITLEKVADWQPGMHATGSGLLGAKLDTMGAAGAEAMESALANAAAGKKKGNGGDQAQKPKEPGHKGFREKYFAFSSTRRDESQSPQPDAQ</sequence>
<evidence type="ECO:0000256" key="1">
    <source>
        <dbReference type="ARBA" id="ARBA00022603"/>
    </source>
</evidence>
<evidence type="ECO:0000259" key="4">
    <source>
        <dbReference type="Pfam" id="PF25904"/>
    </source>
</evidence>
<dbReference type="GO" id="GO:0032259">
    <property type="term" value="P:methylation"/>
    <property type="evidence" value="ECO:0007669"/>
    <property type="project" value="UniProtKB-KW"/>
</dbReference>
<feature type="domain" description="tRNA (guanine(10)-N(2))-methyltransferase TRMT11 N-terminal" evidence="4">
    <location>
        <begin position="2"/>
        <end position="75"/>
    </location>
</feature>
<dbReference type="EMBL" id="MCFL01000001">
    <property type="protein sequence ID" value="ORZ41442.1"/>
    <property type="molecule type" value="Genomic_DNA"/>
</dbReference>
<dbReference type="OrthoDB" id="333024at2759"/>
<organism evidence="5 6">
    <name type="scientific">Catenaria anguillulae PL171</name>
    <dbReference type="NCBI Taxonomy" id="765915"/>
    <lineage>
        <taxon>Eukaryota</taxon>
        <taxon>Fungi</taxon>
        <taxon>Fungi incertae sedis</taxon>
        <taxon>Blastocladiomycota</taxon>
        <taxon>Blastocladiomycetes</taxon>
        <taxon>Blastocladiales</taxon>
        <taxon>Catenariaceae</taxon>
        <taxon>Catenaria</taxon>
    </lineage>
</organism>
<proteinExistence type="predicted"/>
<dbReference type="InterPro" id="IPR059073">
    <property type="entry name" value="TRMT11_N"/>
</dbReference>
<feature type="region of interest" description="Disordered" evidence="3">
    <location>
        <begin position="295"/>
        <end position="320"/>
    </location>
</feature>
<dbReference type="PANTHER" id="PTHR13370">
    <property type="entry name" value="RNA METHYLASE-RELATED"/>
    <property type="match status" value="1"/>
</dbReference>